<reference evidence="9" key="2">
    <citation type="submission" date="2020-11" db="EMBL/GenBank/DDBJ databases">
        <authorList>
            <consortium name="DOE Joint Genome Institute"/>
            <person name="Kuo A."/>
            <person name="Miyauchi S."/>
            <person name="Kiss E."/>
            <person name="Drula E."/>
            <person name="Kohler A."/>
            <person name="Sanchez-Garcia M."/>
            <person name="Andreopoulos B."/>
            <person name="Barry K.W."/>
            <person name="Bonito G."/>
            <person name="Buee M."/>
            <person name="Carver A."/>
            <person name="Chen C."/>
            <person name="Cichocki N."/>
            <person name="Clum A."/>
            <person name="Culley D."/>
            <person name="Crous P.W."/>
            <person name="Fauchery L."/>
            <person name="Girlanda M."/>
            <person name="Hayes R."/>
            <person name="Keri Z."/>
            <person name="Labutti K."/>
            <person name="Lipzen A."/>
            <person name="Lombard V."/>
            <person name="Magnuson J."/>
            <person name="Maillard F."/>
            <person name="Morin E."/>
            <person name="Murat C."/>
            <person name="Nolan M."/>
            <person name="Ohm R."/>
            <person name="Pangilinan J."/>
            <person name="Pereira M."/>
            <person name="Perotto S."/>
            <person name="Peter M."/>
            <person name="Riley R."/>
            <person name="Sitrit Y."/>
            <person name="Stielow B."/>
            <person name="Szollosi G."/>
            <person name="Zifcakova L."/>
            <person name="Stursova M."/>
            <person name="Spatafora J.W."/>
            <person name="Tedersoo L."/>
            <person name="Vaario L.-M."/>
            <person name="Yamada A."/>
            <person name="Yan M."/>
            <person name="Wang P."/>
            <person name="Xu J."/>
            <person name="Bruns T."/>
            <person name="Baldrian P."/>
            <person name="Vilgalys R."/>
            <person name="Henrissat B."/>
            <person name="Grigoriev I.V."/>
            <person name="Hibbett D."/>
            <person name="Nagy L.G."/>
            <person name="Martin F.M."/>
        </authorList>
    </citation>
    <scope>NUCLEOTIDE SEQUENCE</scope>
    <source>
        <strain evidence="9">UH-Tt-Lm1</strain>
    </source>
</reference>
<name>A0A9P6HRK8_9AGAM</name>
<dbReference type="Pfam" id="PF13432">
    <property type="entry name" value="TPR_16"/>
    <property type="match status" value="1"/>
</dbReference>
<dbReference type="GO" id="GO:0016567">
    <property type="term" value="P:protein ubiquitination"/>
    <property type="evidence" value="ECO:0007669"/>
    <property type="project" value="TreeGrafter"/>
</dbReference>
<comment type="caution">
    <text evidence="9">The sequence shown here is derived from an EMBL/GenBank/DDBJ whole genome shotgun (WGS) entry which is preliminary data.</text>
</comment>
<dbReference type="PANTHER" id="PTHR12558">
    <property type="entry name" value="CELL DIVISION CYCLE 16,23,27"/>
    <property type="match status" value="1"/>
</dbReference>
<evidence type="ECO:0000256" key="7">
    <source>
        <dbReference type="PROSITE-ProRule" id="PRU00339"/>
    </source>
</evidence>
<dbReference type="Pfam" id="PF04049">
    <property type="entry name" value="ANAPC8"/>
    <property type="match status" value="1"/>
</dbReference>
<evidence type="ECO:0000256" key="1">
    <source>
        <dbReference type="ARBA" id="ARBA00022618"/>
    </source>
</evidence>
<dbReference type="AlphaFoldDB" id="A0A9P6HRK8"/>
<dbReference type="Pfam" id="PF13428">
    <property type="entry name" value="TPR_14"/>
    <property type="match status" value="1"/>
</dbReference>
<evidence type="ECO:0000313" key="9">
    <source>
        <dbReference type="EMBL" id="KAF9793464.1"/>
    </source>
</evidence>
<dbReference type="Proteomes" id="UP000736335">
    <property type="component" value="Unassembled WGS sequence"/>
</dbReference>
<dbReference type="GO" id="GO:0051301">
    <property type="term" value="P:cell division"/>
    <property type="evidence" value="ECO:0007669"/>
    <property type="project" value="UniProtKB-KW"/>
</dbReference>
<dbReference type="GO" id="GO:0031145">
    <property type="term" value="P:anaphase-promoting complex-dependent catabolic process"/>
    <property type="evidence" value="ECO:0007669"/>
    <property type="project" value="TreeGrafter"/>
</dbReference>
<keyword evidence="4" id="KW-0833">Ubl conjugation pathway</keyword>
<keyword evidence="1" id="KW-0132">Cell division</keyword>
<evidence type="ECO:0000256" key="2">
    <source>
        <dbReference type="ARBA" id="ARBA00022737"/>
    </source>
</evidence>
<dbReference type="GO" id="GO:0005680">
    <property type="term" value="C:anaphase-promoting complex"/>
    <property type="evidence" value="ECO:0007669"/>
    <property type="project" value="InterPro"/>
</dbReference>
<dbReference type="InterPro" id="IPR011990">
    <property type="entry name" value="TPR-like_helical_dom_sf"/>
</dbReference>
<organism evidence="9 10">
    <name type="scientific">Thelephora terrestris</name>
    <dbReference type="NCBI Taxonomy" id="56493"/>
    <lineage>
        <taxon>Eukaryota</taxon>
        <taxon>Fungi</taxon>
        <taxon>Dikarya</taxon>
        <taxon>Basidiomycota</taxon>
        <taxon>Agaricomycotina</taxon>
        <taxon>Agaricomycetes</taxon>
        <taxon>Thelephorales</taxon>
        <taxon>Thelephoraceae</taxon>
        <taxon>Thelephora</taxon>
    </lineage>
</organism>
<dbReference type="InterPro" id="IPR007192">
    <property type="entry name" value="APC8"/>
</dbReference>
<keyword evidence="3" id="KW-0498">Mitosis</keyword>
<feature type="repeat" description="TPR" evidence="7">
    <location>
        <begin position="361"/>
        <end position="394"/>
    </location>
</feature>
<evidence type="ECO:0000256" key="6">
    <source>
        <dbReference type="ARBA" id="ARBA00023306"/>
    </source>
</evidence>
<feature type="repeat" description="TPR" evidence="7">
    <location>
        <begin position="293"/>
        <end position="326"/>
    </location>
</feature>
<evidence type="ECO:0000256" key="4">
    <source>
        <dbReference type="ARBA" id="ARBA00022786"/>
    </source>
</evidence>
<keyword evidence="5 7" id="KW-0802">TPR repeat</keyword>
<keyword evidence="2" id="KW-0677">Repeat</keyword>
<dbReference type="SMART" id="SM00028">
    <property type="entry name" value="TPR"/>
    <property type="match status" value="7"/>
</dbReference>
<dbReference type="InterPro" id="IPR019734">
    <property type="entry name" value="TPR_rpt"/>
</dbReference>
<proteinExistence type="predicted"/>
<dbReference type="Pfam" id="PF13181">
    <property type="entry name" value="TPR_8"/>
    <property type="match status" value="1"/>
</dbReference>
<dbReference type="Gene3D" id="1.25.40.10">
    <property type="entry name" value="Tetratricopeptide repeat domain"/>
    <property type="match status" value="2"/>
</dbReference>
<feature type="repeat" description="TPR" evidence="7">
    <location>
        <begin position="429"/>
        <end position="462"/>
    </location>
</feature>
<keyword evidence="10" id="KW-1185">Reference proteome</keyword>
<dbReference type="EMBL" id="WIUZ02000001">
    <property type="protein sequence ID" value="KAF9793464.1"/>
    <property type="molecule type" value="Genomic_DNA"/>
</dbReference>
<evidence type="ECO:0000256" key="3">
    <source>
        <dbReference type="ARBA" id="ARBA00022776"/>
    </source>
</evidence>
<feature type="domain" description="Cdc23" evidence="8">
    <location>
        <begin position="16"/>
        <end position="300"/>
    </location>
</feature>
<evidence type="ECO:0000313" key="10">
    <source>
        <dbReference type="Proteomes" id="UP000736335"/>
    </source>
</evidence>
<reference evidence="9" key="1">
    <citation type="journal article" date="2020" name="Nat. Commun.">
        <title>Large-scale genome sequencing of mycorrhizal fungi provides insights into the early evolution of symbiotic traits.</title>
        <authorList>
            <person name="Miyauchi S."/>
            <person name="Kiss E."/>
            <person name="Kuo A."/>
            <person name="Drula E."/>
            <person name="Kohler A."/>
            <person name="Sanchez-Garcia M."/>
            <person name="Morin E."/>
            <person name="Andreopoulos B."/>
            <person name="Barry K.W."/>
            <person name="Bonito G."/>
            <person name="Buee M."/>
            <person name="Carver A."/>
            <person name="Chen C."/>
            <person name="Cichocki N."/>
            <person name="Clum A."/>
            <person name="Culley D."/>
            <person name="Crous P.W."/>
            <person name="Fauchery L."/>
            <person name="Girlanda M."/>
            <person name="Hayes R.D."/>
            <person name="Keri Z."/>
            <person name="LaButti K."/>
            <person name="Lipzen A."/>
            <person name="Lombard V."/>
            <person name="Magnuson J."/>
            <person name="Maillard F."/>
            <person name="Murat C."/>
            <person name="Nolan M."/>
            <person name="Ohm R.A."/>
            <person name="Pangilinan J."/>
            <person name="Pereira M.F."/>
            <person name="Perotto S."/>
            <person name="Peter M."/>
            <person name="Pfister S."/>
            <person name="Riley R."/>
            <person name="Sitrit Y."/>
            <person name="Stielow J.B."/>
            <person name="Szollosi G."/>
            <person name="Zifcakova L."/>
            <person name="Stursova M."/>
            <person name="Spatafora J.W."/>
            <person name="Tedersoo L."/>
            <person name="Vaario L.M."/>
            <person name="Yamada A."/>
            <person name="Yan M."/>
            <person name="Wang P."/>
            <person name="Xu J."/>
            <person name="Bruns T."/>
            <person name="Baldrian P."/>
            <person name="Vilgalys R."/>
            <person name="Dunand C."/>
            <person name="Henrissat B."/>
            <person name="Grigoriev I.V."/>
            <person name="Hibbett D."/>
            <person name="Nagy L.G."/>
            <person name="Martin F.M."/>
        </authorList>
    </citation>
    <scope>NUCLEOTIDE SEQUENCE</scope>
    <source>
        <strain evidence="9">UH-Tt-Lm1</strain>
    </source>
</reference>
<sequence length="618" mass="70997">MESENVVTQVDTSMVTALREAVKDCGDRGLQFASKWAAELLVSIPHQKLFSVPNGPFDATTAPFASTPARPKTIPITDMEPNLPLHRHAPRLQRTPEHVRLRELELEMREGDFLATAQKCFEHREFKRAVYWLHECRSTKALFLSVYSQYMVAEKQALKEWNKYSNSRRQTATPLTKDLLPLLEMVRDATEPFLTFMKALLLFRLGRREEAIEADIRSIALYPWNWSAWTLLGNCVEDSEELSALLQYLPLSRSHPLVQFFQIHTLNAFRSPTDHELQLCERLLTDDFFPVSPWVMSMRACALYHQHDFGEAEKQFQRILTLDPHRIDNIDIYSDILYVTDNRIKLSKLAHEFLEIDKDRPEVCCLVGNHYSLRSEHEKAIKYFKRAVQLDRTYLSAWTLMGHEYIELKNSNAAIEAYRRAADVNQKDYRAWYGLAQAYELLSMHQYALYYFQKATTLRPYDVRLWQGQAACYEELGRPREAIECLKRALIATGPHDTSIHLKLAQFHNDLEEYSEAAKYHASVISICSSENMNIADYAKSALYIAQYHYLHGGGDLTLAQKYLEQLSASNSEDVNAAQELLKQVMAAMQVKESQVRAKGAASVTATGTDAEDVSMES</sequence>
<evidence type="ECO:0000259" key="8">
    <source>
        <dbReference type="Pfam" id="PF04049"/>
    </source>
</evidence>
<protein>
    <recommendedName>
        <fullName evidence="8">Cdc23 domain-containing protein</fullName>
    </recommendedName>
</protein>
<dbReference type="SUPFAM" id="SSF48452">
    <property type="entry name" value="TPR-like"/>
    <property type="match status" value="2"/>
</dbReference>
<accession>A0A9P6HRK8</accession>
<dbReference type="OrthoDB" id="10262026at2759"/>
<gene>
    <name evidence="9" type="ORF">BJ322DRAFT_995917</name>
</gene>
<dbReference type="PROSITE" id="PS50005">
    <property type="entry name" value="TPR"/>
    <property type="match status" value="4"/>
</dbReference>
<keyword evidence="6" id="KW-0131">Cell cycle</keyword>
<evidence type="ECO:0000256" key="5">
    <source>
        <dbReference type="ARBA" id="ARBA00022803"/>
    </source>
</evidence>
<dbReference type="GO" id="GO:0045842">
    <property type="term" value="P:positive regulation of mitotic metaphase/anaphase transition"/>
    <property type="evidence" value="ECO:0007669"/>
    <property type="project" value="TreeGrafter"/>
</dbReference>
<feature type="repeat" description="TPR" evidence="7">
    <location>
        <begin position="395"/>
        <end position="428"/>
    </location>
</feature>
<dbReference type="PANTHER" id="PTHR12558:SF10">
    <property type="entry name" value="CELL DIVISION CYCLE PROTEIN 23 HOMOLOG"/>
    <property type="match status" value="1"/>
</dbReference>